<protein>
    <submittedName>
        <fullName evidence="1">Uncharacterized protein</fullName>
    </submittedName>
</protein>
<reference evidence="1" key="1">
    <citation type="journal article" date="2023" name="PhytoFront">
        <title>Draft Genome Resources of Seven Strains of Tilletia horrida, Causal Agent of Kernel Smut of Rice.</title>
        <authorList>
            <person name="Khanal S."/>
            <person name="Antony Babu S."/>
            <person name="Zhou X.G."/>
        </authorList>
    </citation>
    <scope>NUCLEOTIDE SEQUENCE</scope>
    <source>
        <strain evidence="1">TX3</strain>
    </source>
</reference>
<name>A0AAN6GBQ2_9BASI</name>
<evidence type="ECO:0000313" key="1">
    <source>
        <dbReference type="EMBL" id="KAK0528844.1"/>
    </source>
</evidence>
<proteinExistence type="predicted"/>
<keyword evidence="2" id="KW-1185">Reference proteome</keyword>
<gene>
    <name evidence="1" type="ORF">OC842_004425</name>
</gene>
<comment type="caution">
    <text evidence="1">The sequence shown here is derived from an EMBL/GenBank/DDBJ whole genome shotgun (WGS) entry which is preliminary data.</text>
</comment>
<dbReference type="EMBL" id="JAPDMQ010000261">
    <property type="protein sequence ID" value="KAK0528844.1"/>
    <property type="molecule type" value="Genomic_DNA"/>
</dbReference>
<accession>A0AAN6GBQ2</accession>
<dbReference type="AlphaFoldDB" id="A0AAN6GBQ2"/>
<sequence>MQLFKSVLAATAALAASVALIAPAAIAAGTLDLPRDVAALDRRGPIHDIIHILKSKKKTGSAFCSTFLGLPPYAATKTVTVTATAARTLSASNKTALTKGVAPTSTITARASAEVHGVRNMHRAHPTHDPTRTRLPHWLNQYSCPKVSKACSHIVTSKTKTVSKTVTATATGNPYVPTSEAVVLRLTRQDTGAFFGYVSPKLYSGINKVTQDKSAALVVTPSKEIAKGGPFNLVVAASAGYMYPFLGPSTDAGNLGPGLSNYLYMNNVDGVPAGERSIDRTRNSYAQSRGLDTLADYQSQVWYINRSTGKVTIIWTNTTGTPPPPTLVFEYGKSLVWTGNVTDFKQTYDENAVLLDITFRPAK</sequence>
<dbReference type="Proteomes" id="UP001176521">
    <property type="component" value="Unassembled WGS sequence"/>
</dbReference>
<organism evidence="1 2">
    <name type="scientific">Tilletia horrida</name>
    <dbReference type="NCBI Taxonomy" id="155126"/>
    <lineage>
        <taxon>Eukaryota</taxon>
        <taxon>Fungi</taxon>
        <taxon>Dikarya</taxon>
        <taxon>Basidiomycota</taxon>
        <taxon>Ustilaginomycotina</taxon>
        <taxon>Exobasidiomycetes</taxon>
        <taxon>Tilletiales</taxon>
        <taxon>Tilletiaceae</taxon>
        <taxon>Tilletia</taxon>
    </lineage>
</organism>
<evidence type="ECO:0000313" key="2">
    <source>
        <dbReference type="Proteomes" id="UP001176521"/>
    </source>
</evidence>